<evidence type="ECO:0000259" key="3">
    <source>
        <dbReference type="Pfam" id="PF09394"/>
    </source>
</evidence>
<sequence length="105" mass="11392">MALVHLGVGDADGPTELHRGDTVELRLPESTATGYRWRWWLPEALRLIADEHVPAAVGAGAPGAAGVRRLAFDVTTTGLHELRAELAEPWEPLPRQALTFVLHAV</sequence>
<protein>
    <submittedName>
        <fullName evidence="4">Putative secreted protein</fullName>
    </submittedName>
</protein>
<evidence type="ECO:0000313" key="5">
    <source>
        <dbReference type="Proteomes" id="UP000239203"/>
    </source>
</evidence>
<dbReference type="Gene3D" id="2.60.40.2020">
    <property type="match status" value="1"/>
</dbReference>
<evidence type="ECO:0000256" key="2">
    <source>
        <dbReference type="ARBA" id="ARBA00022704"/>
    </source>
</evidence>
<dbReference type="InterPro" id="IPR018990">
    <property type="entry name" value="Prot_inh_I42_chagasin"/>
</dbReference>
<organism evidence="4 5">
    <name type="scientific">Actinokineospora auranticolor</name>
    <dbReference type="NCBI Taxonomy" id="155976"/>
    <lineage>
        <taxon>Bacteria</taxon>
        <taxon>Bacillati</taxon>
        <taxon>Actinomycetota</taxon>
        <taxon>Actinomycetes</taxon>
        <taxon>Pseudonocardiales</taxon>
        <taxon>Pseudonocardiaceae</taxon>
        <taxon>Actinokineospora</taxon>
    </lineage>
</organism>
<dbReference type="RefSeq" id="WP_104477603.1">
    <property type="nucleotide sequence ID" value="NZ_CP154825.1"/>
</dbReference>
<dbReference type="Pfam" id="PF09394">
    <property type="entry name" value="Inhibitor_I42"/>
    <property type="match status" value="1"/>
</dbReference>
<evidence type="ECO:0000256" key="1">
    <source>
        <dbReference type="ARBA" id="ARBA00022690"/>
    </source>
</evidence>
<dbReference type="EMBL" id="PTIX01000002">
    <property type="protein sequence ID" value="PPK70566.1"/>
    <property type="molecule type" value="Genomic_DNA"/>
</dbReference>
<name>A0A2S6GZH4_9PSEU</name>
<keyword evidence="5" id="KW-1185">Reference proteome</keyword>
<proteinExistence type="predicted"/>
<accession>A0A2S6GZH4</accession>
<gene>
    <name evidence="4" type="ORF">CLV40_102481</name>
</gene>
<dbReference type="AlphaFoldDB" id="A0A2S6GZH4"/>
<dbReference type="SUPFAM" id="SSF141066">
    <property type="entry name" value="ICP-like"/>
    <property type="match status" value="1"/>
</dbReference>
<keyword evidence="2" id="KW-0789">Thiol protease inhibitor</keyword>
<dbReference type="GO" id="GO:0004869">
    <property type="term" value="F:cysteine-type endopeptidase inhibitor activity"/>
    <property type="evidence" value="ECO:0007669"/>
    <property type="project" value="UniProtKB-KW"/>
</dbReference>
<reference evidence="4 5" key="1">
    <citation type="submission" date="2018-02" db="EMBL/GenBank/DDBJ databases">
        <title>Genomic Encyclopedia of Archaeal and Bacterial Type Strains, Phase II (KMG-II): from individual species to whole genera.</title>
        <authorList>
            <person name="Goeker M."/>
        </authorList>
    </citation>
    <scope>NUCLEOTIDE SEQUENCE [LARGE SCALE GENOMIC DNA]</scope>
    <source>
        <strain evidence="4 5">YU 961-1</strain>
    </source>
</reference>
<comment type="caution">
    <text evidence="4">The sequence shown here is derived from an EMBL/GenBank/DDBJ whole genome shotgun (WGS) entry which is preliminary data.</text>
</comment>
<dbReference type="OrthoDB" id="3556586at2"/>
<dbReference type="Proteomes" id="UP000239203">
    <property type="component" value="Unassembled WGS sequence"/>
</dbReference>
<keyword evidence="1" id="KW-0646">Protease inhibitor</keyword>
<dbReference type="InterPro" id="IPR036331">
    <property type="entry name" value="Chagasin-like_sf"/>
</dbReference>
<evidence type="ECO:0000313" key="4">
    <source>
        <dbReference type="EMBL" id="PPK70566.1"/>
    </source>
</evidence>
<feature type="domain" description="Proteinase inhibitor I42 chagasin" evidence="3">
    <location>
        <begin position="17"/>
        <end position="102"/>
    </location>
</feature>